<dbReference type="GO" id="GO:0008235">
    <property type="term" value="F:metalloexopeptidase activity"/>
    <property type="evidence" value="ECO:0007669"/>
    <property type="project" value="UniProtKB-ARBA"/>
</dbReference>
<comment type="caution">
    <text evidence="5">The sequence shown here is derived from an EMBL/GenBank/DDBJ whole genome shotgun (WGS) entry which is preliminary data.</text>
</comment>
<dbReference type="InterPro" id="IPR001714">
    <property type="entry name" value="Pept_M24_MAP"/>
</dbReference>
<dbReference type="InterPro" id="IPR001131">
    <property type="entry name" value="Peptidase_M24B_aminopep-P_CS"/>
</dbReference>
<feature type="domain" description="Peptidase M24" evidence="3">
    <location>
        <begin position="140"/>
        <end position="343"/>
    </location>
</feature>
<dbReference type="InterPro" id="IPR036005">
    <property type="entry name" value="Creatinase/aminopeptidase-like"/>
</dbReference>
<dbReference type="Gene3D" id="3.90.230.10">
    <property type="entry name" value="Creatinase/methionine aminopeptidase superfamily"/>
    <property type="match status" value="1"/>
</dbReference>
<gene>
    <name evidence="5" type="ORF">RUMCAL_02353</name>
</gene>
<evidence type="ECO:0000256" key="2">
    <source>
        <dbReference type="ARBA" id="ARBA00022801"/>
    </source>
</evidence>
<proteinExistence type="predicted"/>
<dbReference type="GO" id="GO:0046872">
    <property type="term" value="F:metal ion binding"/>
    <property type="evidence" value="ECO:0007669"/>
    <property type="project" value="UniProtKB-KW"/>
</dbReference>
<dbReference type="Gene3D" id="3.40.350.10">
    <property type="entry name" value="Creatinase/prolidase N-terminal domain"/>
    <property type="match status" value="1"/>
</dbReference>
<evidence type="ECO:0000259" key="3">
    <source>
        <dbReference type="Pfam" id="PF00557"/>
    </source>
</evidence>
<reference evidence="5 6" key="1">
    <citation type="submission" date="2013-07" db="EMBL/GenBank/DDBJ databases">
        <authorList>
            <person name="Weinstock G."/>
            <person name="Sodergren E."/>
            <person name="Wylie T."/>
            <person name="Fulton L."/>
            <person name="Fulton R."/>
            <person name="Fronick C."/>
            <person name="O'Laughlin M."/>
            <person name="Godfrey J."/>
            <person name="Miner T."/>
            <person name="Herter B."/>
            <person name="Appelbaum E."/>
            <person name="Cordes M."/>
            <person name="Lek S."/>
            <person name="Wollam A."/>
            <person name="Pepin K.H."/>
            <person name="Palsikar V.B."/>
            <person name="Mitreva M."/>
            <person name="Wilson R.K."/>
        </authorList>
    </citation>
    <scope>NUCLEOTIDE SEQUENCE [LARGE SCALE GENOMIC DNA]</scope>
    <source>
        <strain evidence="5 6">ATCC 27760</strain>
    </source>
</reference>
<dbReference type="PANTHER" id="PTHR46112:SF3">
    <property type="entry name" value="AMINOPEPTIDASE YPDF"/>
    <property type="match status" value="1"/>
</dbReference>
<dbReference type="Pfam" id="PF01321">
    <property type="entry name" value="Creatinase_N"/>
    <property type="match status" value="1"/>
</dbReference>
<evidence type="ECO:0000259" key="4">
    <source>
        <dbReference type="Pfam" id="PF01321"/>
    </source>
</evidence>
<sequence length="359" mass="39733">MMQKRMETLMQKLPAGTDAALIQSDVNRRYLTGMQSSAGTVLCFRDGAYLIIDFRYIEKARECVKNCTVLEQHDLYEQIRELLRKHNARTLSVESMTMTLSQFFKLKQQLGNQVQLDQSDALSRAIFACRTVKTEAEIDKIRKAQRIAEIAFADICNFLRAGISERDVMLRLNQTMMEHGSEGESFPTIALAGSATSMPHGVPSAQRIIQDGDFVLMDYGAMVDGYHSDMTRTVCVGQPSEKMQQVYNIVLKAQAAGIDGAKPGITGREMDKLARDIIDEAGYGDAFGHSLGHGVGLEIHEFPNASPATQTKLEAGNVVTVEPGIYLSGEFGVRIEDFVVIRENGCENLTKAPKQLLVL</sequence>
<feature type="domain" description="Creatinase N-terminal" evidence="4">
    <location>
        <begin position="15"/>
        <end position="118"/>
    </location>
</feature>
<dbReference type="eggNOG" id="COG0006">
    <property type="taxonomic scope" value="Bacteria"/>
</dbReference>
<dbReference type="RefSeq" id="WP_021680521.1">
    <property type="nucleotide sequence ID" value="NZ_KI260295.1"/>
</dbReference>
<protein>
    <submittedName>
        <fullName evidence="5">Putative Xaa-Pro dipeptidase</fullName>
    </submittedName>
</protein>
<dbReference type="PRINTS" id="PR00599">
    <property type="entry name" value="MAPEPTIDASE"/>
</dbReference>
<evidence type="ECO:0000256" key="1">
    <source>
        <dbReference type="ARBA" id="ARBA00022723"/>
    </source>
</evidence>
<dbReference type="InterPro" id="IPR050659">
    <property type="entry name" value="Peptidase_M24B"/>
</dbReference>
<dbReference type="EMBL" id="AWVF01000292">
    <property type="protein sequence ID" value="ERJ92514.1"/>
    <property type="molecule type" value="Genomic_DNA"/>
</dbReference>
<dbReference type="SUPFAM" id="SSF55920">
    <property type="entry name" value="Creatinase/aminopeptidase"/>
    <property type="match status" value="1"/>
</dbReference>
<keyword evidence="2" id="KW-0378">Hydrolase</keyword>
<dbReference type="PROSITE" id="PS00491">
    <property type="entry name" value="PROLINE_PEPTIDASE"/>
    <property type="match status" value="1"/>
</dbReference>
<evidence type="ECO:0000313" key="5">
    <source>
        <dbReference type="EMBL" id="ERJ92514.1"/>
    </source>
</evidence>
<keyword evidence="1" id="KW-0479">Metal-binding</keyword>
<dbReference type="GO" id="GO:0004177">
    <property type="term" value="F:aminopeptidase activity"/>
    <property type="evidence" value="ECO:0007669"/>
    <property type="project" value="UniProtKB-ARBA"/>
</dbReference>
<dbReference type="STRING" id="411473.RUMCAL_02353"/>
<dbReference type="Pfam" id="PF00557">
    <property type="entry name" value="Peptidase_M24"/>
    <property type="match status" value="1"/>
</dbReference>
<dbReference type="AlphaFoldDB" id="U2LST0"/>
<dbReference type="HOGENOM" id="CLU_017266_4_2_9"/>
<dbReference type="PANTHER" id="PTHR46112">
    <property type="entry name" value="AMINOPEPTIDASE"/>
    <property type="match status" value="1"/>
</dbReference>
<keyword evidence="6" id="KW-1185">Reference proteome</keyword>
<dbReference type="InterPro" id="IPR000587">
    <property type="entry name" value="Creatinase_N"/>
</dbReference>
<accession>U2LST0</accession>
<evidence type="ECO:0000313" key="6">
    <source>
        <dbReference type="Proteomes" id="UP000016662"/>
    </source>
</evidence>
<dbReference type="Proteomes" id="UP000016662">
    <property type="component" value="Unassembled WGS sequence"/>
</dbReference>
<organism evidence="5 6">
    <name type="scientific">Ruminococcus callidus ATCC 27760</name>
    <dbReference type="NCBI Taxonomy" id="411473"/>
    <lineage>
        <taxon>Bacteria</taxon>
        <taxon>Bacillati</taxon>
        <taxon>Bacillota</taxon>
        <taxon>Clostridia</taxon>
        <taxon>Eubacteriales</taxon>
        <taxon>Oscillospiraceae</taxon>
        <taxon>Ruminococcus</taxon>
    </lineage>
</organism>
<dbReference type="InterPro" id="IPR000994">
    <property type="entry name" value="Pept_M24"/>
</dbReference>
<dbReference type="PATRIC" id="fig|411473.3.peg.1951"/>
<dbReference type="InterPro" id="IPR029149">
    <property type="entry name" value="Creatin/AminoP/Spt16_N"/>
</dbReference>
<name>U2LST0_9FIRM</name>
<dbReference type="CDD" id="cd01092">
    <property type="entry name" value="APP-like"/>
    <property type="match status" value="1"/>
</dbReference>
<dbReference type="SUPFAM" id="SSF53092">
    <property type="entry name" value="Creatinase/prolidase N-terminal domain"/>
    <property type="match status" value="1"/>
</dbReference>